<dbReference type="AlphaFoldDB" id="A0A0F9ZTQ5"/>
<evidence type="ECO:0000313" key="2">
    <source>
        <dbReference type="Proteomes" id="UP000033995"/>
    </source>
</evidence>
<comment type="caution">
    <text evidence="1">The sequence shown here is derived from an EMBL/GenBank/DDBJ whole genome shotgun (WGS) entry which is preliminary data.</text>
</comment>
<name>A0A0F9ZTQ5_9BACT</name>
<dbReference type="EMBL" id="LBOZ01000003">
    <property type="protein sequence ID" value="KKP47673.1"/>
    <property type="molecule type" value="Genomic_DNA"/>
</dbReference>
<reference evidence="1 2" key="1">
    <citation type="journal article" date="2015" name="Nature">
        <title>rRNA introns, odd ribosomes, and small enigmatic genomes across a large radiation of phyla.</title>
        <authorList>
            <person name="Brown C.T."/>
            <person name="Hug L.A."/>
            <person name="Thomas B.C."/>
            <person name="Sharon I."/>
            <person name="Castelle C.J."/>
            <person name="Singh A."/>
            <person name="Wilkins M.J."/>
            <person name="Williams K.H."/>
            <person name="Banfield J.F."/>
        </authorList>
    </citation>
    <scope>NUCLEOTIDE SEQUENCE [LARGE SCALE GENOMIC DNA]</scope>
</reference>
<dbReference type="Proteomes" id="UP000033995">
    <property type="component" value="Unassembled WGS sequence"/>
</dbReference>
<evidence type="ECO:0000313" key="1">
    <source>
        <dbReference type="EMBL" id="KKP47673.1"/>
    </source>
</evidence>
<protein>
    <submittedName>
        <fullName evidence="1">Uncharacterized protein</fullName>
    </submittedName>
</protein>
<proteinExistence type="predicted"/>
<organism evidence="1 2">
    <name type="scientific">Candidatus Woesebacteria bacterium GW2011_GWA2_33_28</name>
    <dbReference type="NCBI Taxonomy" id="1618561"/>
    <lineage>
        <taxon>Bacteria</taxon>
        <taxon>Candidatus Woeseibacteriota</taxon>
    </lineage>
</organism>
<sequence length="54" mass="6455">MNDQPNKIKDALLGQYQREEISFDEHQKQLAPLEKPLLKDLAKMRNRNTKEGWF</sequence>
<accession>A0A0F9ZTQ5</accession>
<gene>
    <name evidence="1" type="ORF">UR38_C0003G0078</name>
</gene>